<feature type="binding site" evidence="3">
    <location>
        <position position="173"/>
    </location>
    <ligand>
        <name>substrate</name>
    </ligand>
</feature>
<dbReference type="Gene3D" id="2.120.10.30">
    <property type="entry name" value="TolB, C-terminal domain"/>
    <property type="match status" value="1"/>
</dbReference>
<dbReference type="GO" id="GO:0016787">
    <property type="term" value="F:hydrolase activity"/>
    <property type="evidence" value="ECO:0007669"/>
    <property type="project" value="UniProtKB-KW"/>
</dbReference>
<dbReference type="Proteomes" id="UP000199532">
    <property type="component" value="Unassembled WGS sequence"/>
</dbReference>
<keyword evidence="1" id="KW-0378">Hydrolase</keyword>
<name>A0A1H6S1P8_9BACT</name>
<dbReference type="PANTHER" id="PTHR47572:SF4">
    <property type="entry name" value="LACTONASE DRP35"/>
    <property type="match status" value="1"/>
</dbReference>
<feature type="binding site" evidence="3">
    <location>
        <position position="285"/>
    </location>
    <ligand>
        <name>a divalent metal cation</name>
        <dbReference type="ChEBI" id="CHEBI:60240"/>
    </ligand>
</feature>
<feature type="binding site" evidence="3">
    <location>
        <position position="197"/>
    </location>
    <ligand>
        <name>substrate</name>
    </ligand>
</feature>
<evidence type="ECO:0000256" key="1">
    <source>
        <dbReference type="ARBA" id="ARBA00022801"/>
    </source>
</evidence>
<sequence>MYFFISASMKSYFLHMKKYIFKSLLLFSSIIAIPAFAQKNYPTLGKVTYNDPKLEKLLPKNSKLEVLAMGFDWCEGPVWVKNGGYLLFSDVPKNTVYKWDEKNELSVFLKPSGFTGLGEYSNEPGSNGLIIDKKGRLISCEHGDRRISAMPLSNAGKITLSDNFEGKRFNSPNDIVEHPTNGSYYFTDPPYGLAKHENDPTREIPYFGVYQITPKGETKLVIRDLSRPNGLSFSPDGKTLYVSQSDPEKAILMAYPLQADGSVGKGKMLYDATPMSKTGLTGLPDGFKLDIEGNIWTSGPGGILIISPDGKLLGKIETLEIASNCAWGNDGSMLYMTVDGYLCRIKTSTKGANW</sequence>
<proteinExistence type="predicted"/>
<dbReference type="Pfam" id="PF08450">
    <property type="entry name" value="SGL"/>
    <property type="match status" value="1"/>
</dbReference>
<evidence type="ECO:0000256" key="2">
    <source>
        <dbReference type="PIRSR" id="PIRSR605511-1"/>
    </source>
</evidence>
<feature type="binding site" evidence="3">
    <location>
        <position position="229"/>
    </location>
    <ligand>
        <name>a divalent metal cation</name>
        <dbReference type="ChEBI" id="CHEBI:60240"/>
    </ligand>
</feature>
<dbReference type="InterPro" id="IPR005511">
    <property type="entry name" value="SMP-30"/>
</dbReference>
<keyword evidence="3" id="KW-0479">Metal-binding</keyword>
<feature type="active site" description="Proton donor/acceptor" evidence="2">
    <location>
        <position position="285"/>
    </location>
</feature>
<keyword evidence="3" id="KW-0862">Zinc</keyword>
<dbReference type="PANTHER" id="PTHR47572">
    <property type="entry name" value="LIPOPROTEIN-RELATED"/>
    <property type="match status" value="1"/>
</dbReference>
<dbReference type="PRINTS" id="PR01790">
    <property type="entry name" value="SMP30FAMILY"/>
</dbReference>
<keyword evidence="6" id="KW-1185">Reference proteome</keyword>
<dbReference type="InterPro" id="IPR013658">
    <property type="entry name" value="SGL"/>
</dbReference>
<protein>
    <submittedName>
        <fullName evidence="5">Gluconolactonase</fullName>
    </submittedName>
</protein>
<dbReference type="EMBL" id="FNXY01000002">
    <property type="protein sequence ID" value="SEI61809.1"/>
    <property type="molecule type" value="Genomic_DNA"/>
</dbReference>
<dbReference type="InterPro" id="IPR051262">
    <property type="entry name" value="SMP-30/CGR1_Lactonase"/>
</dbReference>
<reference evidence="5 6" key="1">
    <citation type="submission" date="2016-10" db="EMBL/GenBank/DDBJ databases">
        <authorList>
            <person name="de Groot N.N."/>
        </authorList>
    </citation>
    <scope>NUCLEOTIDE SEQUENCE [LARGE SCALE GENOMIC DNA]</scope>
    <source>
        <strain evidence="5 6">DSM 19938</strain>
    </source>
</reference>
<dbReference type="InterPro" id="IPR011042">
    <property type="entry name" value="6-blade_b-propeller_TolB-like"/>
</dbReference>
<feature type="binding site" evidence="3">
    <location>
        <position position="168"/>
    </location>
    <ligand>
        <name>substrate</name>
    </ligand>
</feature>
<evidence type="ECO:0000256" key="3">
    <source>
        <dbReference type="PIRSR" id="PIRSR605511-2"/>
    </source>
</evidence>
<comment type="cofactor">
    <cofactor evidence="3">
        <name>Zn(2+)</name>
        <dbReference type="ChEBI" id="CHEBI:29105"/>
    </cofactor>
    <text evidence="3">Binds 1 divalent metal cation per subunit.</text>
</comment>
<dbReference type="STRING" id="408657.SAMN04487995_1681"/>
<evidence type="ECO:0000313" key="6">
    <source>
        <dbReference type="Proteomes" id="UP000199532"/>
    </source>
</evidence>
<accession>A0A1H6S1P8</accession>
<dbReference type="SUPFAM" id="SSF63829">
    <property type="entry name" value="Calcium-dependent phosphotriesterase"/>
    <property type="match status" value="1"/>
</dbReference>
<organism evidence="5 6">
    <name type="scientific">Dyadobacter koreensis</name>
    <dbReference type="NCBI Taxonomy" id="408657"/>
    <lineage>
        <taxon>Bacteria</taxon>
        <taxon>Pseudomonadati</taxon>
        <taxon>Bacteroidota</taxon>
        <taxon>Cytophagia</taxon>
        <taxon>Cytophagales</taxon>
        <taxon>Spirosomataceae</taxon>
        <taxon>Dyadobacter</taxon>
    </lineage>
</organism>
<dbReference type="GO" id="GO:0046872">
    <property type="term" value="F:metal ion binding"/>
    <property type="evidence" value="ECO:0007669"/>
    <property type="project" value="UniProtKB-KW"/>
</dbReference>
<feature type="binding site" evidence="3">
    <location>
        <position position="75"/>
    </location>
    <ligand>
        <name>a divalent metal cation</name>
        <dbReference type="ChEBI" id="CHEBI:60240"/>
    </ligand>
</feature>
<gene>
    <name evidence="5" type="ORF">SAMN04487995_1681</name>
</gene>
<dbReference type="AlphaFoldDB" id="A0A1H6S1P8"/>
<evidence type="ECO:0000313" key="5">
    <source>
        <dbReference type="EMBL" id="SEI61809.1"/>
    </source>
</evidence>
<evidence type="ECO:0000259" key="4">
    <source>
        <dbReference type="Pfam" id="PF08450"/>
    </source>
</evidence>
<feature type="domain" description="SMP-30/Gluconolactonase/LRE-like region" evidence="4">
    <location>
        <begin position="73"/>
        <end position="337"/>
    </location>
</feature>